<name>A0ABP7T0E8_9SPHN</name>
<proteinExistence type="predicted"/>
<reference evidence="3" key="1">
    <citation type="journal article" date="2019" name="Int. J. Syst. Evol. Microbiol.">
        <title>The Global Catalogue of Microorganisms (GCM) 10K type strain sequencing project: providing services to taxonomists for standard genome sequencing and annotation.</title>
        <authorList>
            <consortium name="The Broad Institute Genomics Platform"/>
            <consortium name="The Broad Institute Genome Sequencing Center for Infectious Disease"/>
            <person name="Wu L."/>
            <person name="Ma J."/>
        </authorList>
    </citation>
    <scope>NUCLEOTIDE SEQUENCE [LARGE SCALE GENOMIC DNA]</scope>
    <source>
        <strain evidence="3">JCM 17563</strain>
    </source>
</reference>
<sequence length="128" mass="13565">MDRKLTLTATLAAALTGLSGCSSNGAREVVAANNTRICVDEWSNRIDDDYCEGRYGSGHRSSFLYLRAGSPIPYYYDNVRGAKYARYLSPTPLGGAVNRAPSSVNMSRSSAISRGGLGSSGRSFGRGG</sequence>
<dbReference type="Proteomes" id="UP001500235">
    <property type="component" value="Unassembled WGS sequence"/>
</dbReference>
<keyword evidence="3" id="KW-1185">Reference proteome</keyword>
<dbReference type="RefSeq" id="WP_344707014.1">
    <property type="nucleotide sequence ID" value="NZ_BAABBQ010000001.1"/>
</dbReference>
<evidence type="ECO:0000313" key="2">
    <source>
        <dbReference type="EMBL" id="GAA4018382.1"/>
    </source>
</evidence>
<evidence type="ECO:0000313" key="3">
    <source>
        <dbReference type="Proteomes" id="UP001500235"/>
    </source>
</evidence>
<comment type="caution">
    <text evidence="2">The sequence shown here is derived from an EMBL/GenBank/DDBJ whole genome shotgun (WGS) entry which is preliminary data.</text>
</comment>
<dbReference type="PROSITE" id="PS51257">
    <property type="entry name" value="PROKAR_LIPOPROTEIN"/>
    <property type="match status" value="1"/>
</dbReference>
<feature type="compositionally biased region" description="Gly residues" evidence="1">
    <location>
        <begin position="115"/>
        <end position="128"/>
    </location>
</feature>
<feature type="region of interest" description="Disordered" evidence="1">
    <location>
        <begin position="98"/>
        <end position="128"/>
    </location>
</feature>
<gene>
    <name evidence="2" type="ORF">GCM10022280_17350</name>
</gene>
<accession>A0ABP7T0E8</accession>
<evidence type="ECO:0008006" key="4">
    <source>
        <dbReference type="Google" id="ProtNLM"/>
    </source>
</evidence>
<dbReference type="EMBL" id="BAABBQ010000001">
    <property type="protein sequence ID" value="GAA4018382.1"/>
    <property type="molecule type" value="Genomic_DNA"/>
</dbReference>
<organism evidence="2 3">
    <name type="scientific">Sphingomonas swuensis</name>
    <dbReference type="NCBI Taxonomy" id="977800"/>
    <lineage>
        <taxon>Bacteria</taxon>
        <taxon>Pseudomonadati</taxon>
        <taxon>Pseudomonadota</taxon>
        <taxon>Alphaproteobacteria</taxon>
        <taxon>Sphingomonadales</taxon>
        <taxon>Sphingomonadaceae</taxon>
        <taxon>Sphingomonas</taxon>
    </lineage>
</organism>
<protein>
    <recommendedName>
        <fullName evidence="4">DUF1190 domain-containing protein</fullName>
    </recommendedName>
</protein>
<evidence type="ECO:0000256" key="1">
    <source>
        <dbReference type="SAM" id="MobiDB-lite"/>
    </source>
</evidence>